<gene>
    <name evidence="3" type="ORF">OSTQU699_LOCUS2643</name>
</gene>
<feature type="region of interest" description="Disordered" evidence="1">
    <location>
        <begin position="1"/>
        <end position="72"/>
    </location>
</feature>
<dbReference type="SUPFAM" id="SSF46934">
    <property type="entry name" value="UBA-like"/>
    <property type="match status" value="1"/>
</dbReference>
<dbReference type="Pfam" id="PF22562">
    <property type="entry name" value="UBA_7"/>
    <property type="match status" value="1"/>
</dbReference>
<protein>
    <recommendedName>
        <fullName evidence="2">UBA domain-containing protein</fullName>
    </recommendedName>
</protein>
<dbReference type="PANTHER" id="PTHR46713:SF1">
    <property type="entry name" value="F13M7.16 PROTEIN"/>
    <property type="match status" value="1"/>
</dbReference>
<dbReference type="InterPro" id="IPR036339">
    <property type="entry name" value="PUB-like_dom_sf"/>
</dbReference>
<dbReference type="Gene3D" id="1.10.8.10">
    <property type="entry name" value="DNA helicase RuvA subunit, C-terminal domain"/>
    <property type="match status" value="1"/>
</dbReference>
<organism evidence="3 4">
    <name type="scientific">Ostreobium quekettii</name>
    <dbReference type="NCBI Taxonomy" id="121088"/>
    <lineage>
        <taxon>Eukaryota</taxon>
        <taxon>Viridiplantae</taxon>
        <taxon>Chlorophyta</taxon>
        <taxon>core chlorophytes</taxon>
        <taxon>Ulvophyceae</taxon>
        <taxon>TCBD clade</taxon>
        <taxon>Bryopsidales</taxon>
        <taxon>Ostreobineae</taxon>
        <taxon>Ostreobiaceae</taxon>
        <taxon>Ostreobium</taxon>
    </lineage>
</organism>
<dbReference type="OrthoDB" id="336240at2759"/>
<feature type="region of interest" description="Disordered" evidence="1">
    <location>
        <begin position="134"/>
        <end position="201"/>
    </location>
</feature>
<dbReference type="EMBL" id="CAJHUC010000636">
    <property type="protein sequence ID" value="CAD7697282.1"/>
    <property type="molecule type" value="Genomic_DNA"/>
</dbReference>
<keyword evidence="4" id="KW-1185">Reference proteome</keyword>
<feature type="compositionally biased region" description="Gly residues" evidence="1">
    <location>
        <begin position="33"/>
        <end position="45"/>
    </location>
</feature>
<feature type="compositionally biased region" description="Basic and acidic residues" evidence="1">
    <location>
        <begin position="237"/>
        <end position="250"/>
    </location>
</feature>
<proteinExistence type="predicted"/>
<dbReference type="InterPro" id="IPR015940">
    <property type="entry name" value="UBA"/>
</dbReference>
<feature type="compositionally biased region" description="Basic and acidic residues" evidence="1">
    <location>
        <begin position="47"/>
        <end position="65"/>
    </location>
</feature>
<feature type="domain" description="UBA" evidence="2">
    <location>
        <begin position="74"/>
        <end position="115"/>
    </location>
</feature>
<feature type="region of interest" description="Disordered" evidence="1">
    <location>
        <begin position="230"/>
        <end position="259"/>
    </location>
</feature>
<dbReference type="Gene3D" id="1.20.58.2190">
    <property type="match status" value="1"/>
</dbReference>
<dbReference type="SMART" id="SM00580">
    <property type="entry name" value="PUG"/>
    <property type="match status" value="1"/>
</dbReference>
<comment type="caution">
    <text evidence="3">The sequence shown here is derived from an EMBL/GenBank/DDBJ whole genome shotgun (WGS) entry which is preliminary data.</text>
</comment>
<sequence>MSDTNVEDASAAGGSNRAPAADRDAAEQAGDLAAGGDGGLPAGEGEGGEHEASTAKGEEGGKEEGEVPEMVPPDVSEELVASMVEMGFGRNRAVRALHFSEGGGVDSAVAWLAEHEEDMDLDEELLVPKKRKMTAEEMKQQATDLVRRAKERRQQEEKELQKTQERERVRYGKELLMAKKKEEEESLKRRLEERKRDKEEEAAARAKIKAKLEEDRKERRRKLGLPEELTEEEKAELEEKRRKREEEGGGKKHGPRYVRPVGTLSDLRARLVAMKHDAPSEPAFKTACATLLKYLGNIARAPEEDKYRRIRLANAAFRERVAAVPGAVEFLEGCGFGRSADGEFLEMAADGVDLELMNGAGGLVDSAIKNPFFGAL</sequence>
<dbReference type="InterPro" id="IPR018997">
    <property type="entry name" value="PUB_domain"/>
</dbReference>
<dbReference type="PROSITE" id="PS50030">
    <property type="entry name" value="UBA"/>
    <property type="match status" value="1"/>
</dbReference>
<reference evidence="3" key="1">
    <citation type="submission" date="2020-12" db="EMBL/GenBank/DDBJ databases">
        <authorList>
            <person name="Iha C."/>
        </authorList>
    </citation>
    <scope>NUCLEOTIDE SEQUENCE</scope>
</reference>
<accession>A0A8S1ITG6</accession>
<dbReference type="SUPFAM" id="SSF143503">
    <property type="entry name" value="PUG domain-like"/>
    <property type="match status" value="1"/>
</dbReference>
<evidence type="ECO:0000313" key="4">
    <source>
        <dbReference type="Proteomes" id="UP000708148"/>
    </source>
</evidence>
<dbReference type="InterPro" id="IPR009060">
    <property type="entry name" value="UBA-like_sf"/>
</dbReference>
<evidence type="ECO:0000313" key="3">
    <source>
        <dbReference type="EMBL" id="CAD7697282.1"/>
    </source>
</evidence>
<dbReference type="Pfam" id="PF09409">
    <property type="entry name" value="PUB"/>
    <property type="match status" value="1"/>
</dbReference>
<dbReference type="AlphaFoldDB" id="A0A8S1ITG6"/>
<dbReference type="PANTHER" id="PTHR46713">
    <property type="entry name" value="F13M7.16 PROTEIN"/>
    <property type="match status" value="1"/>
</dbReference>
<evidence type="ECO:0000256" key="1">
    <source>
        <dbReference type="SAM" id="MobiDB-lite"/>
    </source>
</evidence>
<evidence type="ECO:0000259" key="2">
    <source>
        <dbReference type="PROSITE" id="PS50030"/>
    </source>
</evidence>
<dbReference type="Proteomes" id="UP000708148">
    <property type="component" value="Unassembled WGS sequence"/>
</dbReference>
<dbReference type="SMART" id="SM00165">
    <property type="entry name" value="UBA"/>
    <property type="match status" value="1"/>
</dbReference>
<name>A0A8S1ITG6_9CHLO</name>